<feature type="region of interest" description="Disordered" evidence="1">
    <location>
        <begin position="168"/>
        <end position="190"/>
    </location>
</feature>
<keyword evidence="3" id="KW-1185">Reference proteome</keyword>
<evidence type="ECO:0000313" key="2">
    <source>
        <dbReference type="EMBL" id="KAG5189819.1"/>
    </source>
</evidence>
<sequence>MDLPEAAAAAARAANVAELPLAAVLQQGSELAMASRQLLPIGAKPRGAGQKCPRRTHSYGGGSSGGSGGGGSSGGSGGPEATGHRRAPTGDNVPLEDVAAALLREWAAKLLKRAADGRRTPQDERALPPSAARRRWREDLGAAAKAAGEDLDRAAKRVGGWAVRMLRRAGGGGSRDREPPAPARKQIGAA</sequence>
<dbReference type="EMBL" id="JAFCMP010000044">
    <property type="protein sequence ID" value="KAG5189819.1"/>
    <property type="molecule type" value="Genomic_DNA"/>
</dbReference>
<reference evidence="2" key="1">
    <citation type="submission" date="2021-02" db="EMBL/GenBank/DDBJ databases">
        <title>First Annotated Genome of the Yellow-green Alga Tribonema minus.</title>
        <authorList>
            <person name="Mahan K.M."/>
        </authorList>
    </citation>
    <scope>NUCLEOTIDE SEQUENCE</scope>
    <source>
        <strain evidence="2">UTEX B ZZ1240</strain>
    </source>
</reference>
<accession>A0A836CLI7</accession>
<dbReference type="Proteomes" id="UP000664859">
    <property type="component" value="Unassembled WGS sequence"/>
</dbReference>
<protein>
    <submittedName>
        <fullName evidence="2">Uncharacterized protein</fullName>
    </submittedName>
</protein>
<evidence type="ECO:0000256" key="1">
    <source>
        <dbReference type="SAM" id="MobiDB-lite"/>
    </source>
</evidence>
<gene>
    <name evidence="2" type="ORF">JKP88DRAFT_286482</name>
</gene>
<name>A0A836CLI7_9STRA</name>
<comment type="caution">
    <text evidence="2">The sequence shown here is derived from an EMBL/GenBank/DDBJ whole genome shotgun (WGS) entry which is preliminary data.</text>
</comment>
<feature type="compositionally biased region" description="Basic and acidic residues" evidence="1">
    <location>
        <begin position="115"/>
        <end position="126"/>
    </location>
</feature>
<feature type="compositionally biased region" description="Gly residues" evidence="1">
    <location>
        <begin position="59"/>
        <end position="80"/>
    </location>
</feature>
<dbReference type="AlphaFoldDB" id="A0A836CLI7"/>
<feature type="region of interest" description="Disordered" evidence="1">
    <location>
        <begin position="115"/>
        <end position="134"/>
    </location>
</feature>
<organism evidence="2 3">
    <name type="scientific">Tribonema minus</name>
    <dbReference type="NCBI Taxonomy" id="303371"/>
    <lineage>
        <taxon>Eukaryota</taxon>
        <taxon>Sar</taxon>
        <taxon>Stramenopiles</taxon>
        <taxon>Ochrophyta</taxon>
        <taxon>PX clade</taxon>
        <taxon>Xanthophyceae</taxon>
        <taxon>Tribonematales</taxon>
        <taxon>Tribonemataceae</taxon>
        <taxon>Tribonema</taxon>
    </lineage>
</organism>
<evidence type="ECO:0000313" key="3">
    <source>
        <dbReference type="Proteomes" id="UP000664859"/>
    </source>
</evidence>
<proteinExistence type="predicted"/>
<feature type="region of interest" description="Disordered" evidence="1">
    <location>
        <begin position="41"/>
        <end position="93"/>
    </location>
</feature>